<reference evidence="2" key="1">
    <citation type="submission" date="2018-05" db="EMBL/GenBank/DDBJ databases">
        <authorList>
            <person name="Lanie J.A."/>
            <person name="Ng W.-L."/>
            <person name="Kazmierczak K.M."/>
            <person name="Andrzejewski T.M."/>
            <person name="Davidsen T.M."/>
            <person name="Wayne K.J."/>
            <person name="Tettelin H."/>
            <person name="Glass J.I."/>
            <person name="Rusch D."/>
            <person name="Podicherti R."/>
            <person name="Tsui H.-C.T."/>
            <person name="Winkler M.E."/>
        </authorList>
    </citation>
    <scope>NUCLEOTIDE SEQUENCE</scope>
</reference>
<evidence type="ECO:0000259" key="1">
    <source>
        <dbReference type="Pfam" id="PF03972"/>
    </source>
</evidence>
<feature type="non-terminal residue" evidence="2">
    <location>
        <position position="76"/>
    </location>
</feature>
<name>A0A383EUS4_9ZZZZ</name>
<dbReference type="InterPro" id="IPR045336">
    <property type="entry name" value="MmgE_PrpD_N"/>
</dbReference>
<protein>
    <recommendedName>
        <fullName evidence="1">MmgE/PrpD N-terminal domain-containing protein</fullName>
    </recommendedName>
</protein>
<evidence type="ECO:0000313" key="2">
    <source>
        <dbReference type="EMBL" id="SVE59995.1"/>
    </source>
</evidence>
<dbReference type="AlphaFoldDB" id="A0A383EUS4"/>
<organism evidence="2">
    <name type="scientific">marine metagenome</name>
    <dbReference type="NCBI Taxonomy" id="408172"/>
    <lineage>
        <taxon>unclassified sequences</taxon>
        <taxon>metagenomes</taxon>
        <taxon>ecological metagenomes</taxon>
    </lineage>
</organism>
<accession>A0A383EUS4</accession>
<dbReference type="GO" id="GO:0016829">
    <property type="term" value="F:lyase activity"/>
    <property type="evidence" value="ECO:0007669"/>
    <property type="project" value="InterPro"/>
</dbReference>
<feature type="domain" description="MmgE/PrpD N-terminal" evidence="1">
    <location>
        <begin position="5"/>
        <end position="74"/>
    </location>
</feature>
<dbReference type="InterPro" id="IPR042183">
    <property type="entry name" value="MmgE/PrpD_sf_1"/>
</dbReference>
<dbReference type="Pfam" id="PF03972">
    <property type="entry name" value="MmgE_PrpD_N"/>
    <property type="match status" value="1"/>
</dbReference>
<dbReference type="InterPro" id="IPR036148">
    <property type="entry name" value="MmgE/PrpD_sf"/>
</dbReference>
<sequence>MSISRQIAEFAVGLQYKDLPNDVINEVKRYMYDSIGCAYGGYHTRDVNIIRDIYIRMGGRGEATVLGFGDKLPSVN</sequence>
<dbReference type="EMBL" id="UINC01228605">
    <property type="protein sequence ID" value="SVE59995.1"/>
    <property type="molecule type" value="Genomic_DNA"/>
</dbReference>
<proteinExistence type="predicted"/>
<gene>
    <name evidence="2" type="ORF">METZ01_LOCUS512849</name>
</gene>
<dbReference type="SUPFAM" id="SSF103378">
    <property type="entry name" value="2-methylcitrate dehydratase PrpD"/>
    <property type="match status" value="1"/>
</dbReference>
<dbReference type="Gene3D" id="1.10.4100.10">
    <property type="entry name" value="2-methylcitrate dehydratase PrpD"/>
    <property type="match status" value="1"/>
</dbReference>